<name>F8P1V7_SERL9</name>
<accession>F8P1V7</accession>
<dbReference type="GeneID" id="18820037"/>
<evidence type="ECO:0000313" key="1">
    <source>
        <dbReference type="EMBL" id="EGO23135.1"/>
    </source>
</evidence>
<dbReference type="RefSeq" id="XP_007320375.1">
    <property type="nucleotide sequence ID" value="XM_007320313.1"/>
</dbReference>
<dbReference type="KEGG" id="sla:SERLADRAFT_471878"/>
<dbReference type="Proteomes" id="UP000008064">
    <property type="component" value="Unassembled WGS sequence"/>
</dbReference>
<dbReference type="AlphaFoldDB" id="F8P1V7"/>
<proteinExistence type="predicted"/>
<reference evidence="1" key="1">
    <citation type="submission" date="2011-04" db="EMBL/GenBank/DDBJ databases">
        <title>Evolution of plant cell wall degrading machinery underlies the functional diversity of forest fungi.</title>
        <authorList>
            <consortium name="US DOE Joint Genome Institute (JGI-PGF)"/>
            <person name="Eastwood D.C."/>
            <person name="Floudas D."/>
            <person name="Binder M."/>
            <person name="Majcherczyk A."/>
            <person name="Schneider P."/>
            <person name="Aerts A."/>
            <person name="Asiegbu F.O."/>
            <person name="Baker S.E."/>
            <person name="Barry K."/>
            <person name="Bendiksby M."/>
            <person name="Blumentritt M."/>
            <person name="Coutinho P.M."/>
            <person name="Cullen D."/>
            <person name="Cullen D."/>
            <person name="Gathman A."/>
            <person name="Goodell B."/>
            <person name="Henrissat B."/>
            <person name="Ihrmark K."/>
            <person name="Kauserud H."/>
            <person name="Kohler A."/>
            <person name="LaButti K."/>
            <person name="Lapidus A."/>
            <person name="Lavin J.L."/>
            <person name="Lee Y.-H."/>
            <person name="Lindquist E."/>
            <person name="Lilly W."/>
            <person name="Lucas S."/>
            <person name="Morin E."/>
            <person name="Murat C."/>
            <person name="Oguiza J.A."/>
            <person name="Park J."/>
            <person name="Pisabarro A.G."/>
            <person name="Riley R."/>
            <person name="Rosling A."/>
            <person name="Salamov A."/>
            <person name="Schmidt O."/>
            <person name="Schmutz J."/>
            <person name="Skrede I."/>
            <person name="Stenlid J."/>
            <person name="Wiebenga A."/>
            <person name="Xie X."/>
            <person name="Kues U."/>
            <person name="Hibbett D.S."/>
            <person name="Hoffmeister D."/>
            <person name="Hogberg N."/>
            <person name="Martin F."/>
            <person name="Grigoriev I.V."/>
            <person name="Watkinson S.C."/>
        </authorList>
    </citation>
    <scope>NUCLEOTIDE SEQUENCE</scope>
    <source>
        <strain evidence="1">S7.9</strain>
    </source>
</reference>
<gene>
    <name evidence="1" type="ORF">SERLADRAFT_471878</name>
</gene>
<protein>
    <submittedName>
        <fullName evidence="1">Uncharacterized protein</fullName>
    </submittedName>
</protein>
<organism>
    <name type="scientific">Serpula lacrymans var. lacrymans (strain S7.9)</name>
    <name type="common">Dry rot fungus</name>
    <dbReference type="NCBI Taxonomy" id="578457"/>
    <lineage>
        <taxon>Eukaryota</taxon>
        <taxon>Fungi</taxon>
        <taxon>Dikarya</taxon>
        <taxon>Basidiomycota</taxon>
        <taxon>Agaricomycotina</taxon>
        <taxon>Agaricomycetes</taxon>
        <taxon>Agaricomycetidae</taxon>
        <taxon>Boletales</taxon>
        <taxon>Coniophorineae</taxon>
        <taxon>Serpulaceae</taxon>
        <taxon>Serpula</taxon>
    </lineage>
</organism>
<sequence length="84" mass="9390">MSREICNVGTLCRCRYRLRCRYGLRRGYICVMGGGSCGGRLVSKPKLSHVDECGWWKMKSAGINGYEEGDVMAIAPGDELARER</sequence>
<dbReference type="EMBL" id="GL945436">
    <property type="protein sequence ID" value="EGO23135.1"/>
    <property type="molecule type" value="Genomic_DNA"/>
</dbReference>
<dbReference type="HOGENOM" id="CLU_2528866_0_0_1"/>